<dbReference type="InterPro" id="IPR051402">
    <property type="entry name" value="KPR-Related"/>
</dbReference>
<evidence type="ECO:0000256" key="5">
    <source>
        <dbReference type="ARBA" id="ARBA00022857"/>
    </source>
</evidence>
<comment type="similarity">
    <text evidence="2 9">Belongs to the ketopantoate reductase family.</text>
</comment>
<evidence type="ECO:0000256" key="9">
    <source>
        <dbReference type="RuleBase" id="RU362068"/>
    </source>
</evidence>
<evidence type="ECO:0000256" key="3">
    <source>
        <dbReference type="ARBA" id="ARBA00013014"/>
    </source>
</evidence>
<dbReference type="InterPro" id="IPR003710">
    <property type="entry name" value="ApbA"/>
</dbReference>
<comment type="pathway">
    <text evidence="1 9">Cofactor biosynthesis; (R)-pantothenate biosynthesis; (R)-pantoate from 3-methyl-2-oxobutanoate: step 2/2.</text>
</comment>
<evidence type="ECO:0000313" key="13">
    <source>
        <dbReference type="Proteomes" id="UP001262889"/>
    </source>
</evidence>
<name>A0ABU3CEU7_9FLAO</name>
<organism evidence="12 13">
    <name type="scientific">Autumnicola tepida</name>
    <dbReference type="NCBI Taxonomy" id="3075595"/>
    <lineage>
        <taxon>Bacteria</taxon>
        <taxon>Pseudomonadati</taxon>
        <taxon>Bacteroidota</taxon>
        <taxon>Flavobacteriia</taxon>
        <taxon>Flavobacteriales</taxon>
        <taxon>Flavobacteriaceae</taxon>
        <taxon>Autumnicola</taxon>
    </lineage>
</organism>
<evidence type="ECO:0000259" key="11">
    <source>
        <dbReference type="Pfam" id="PF08546"/>
    </source>
</evidence>
<gene>
    <name evidence="12" type="ORF">RM553_18465</name>
</gene>
<keyword evidence="9" id="KW-0566">Pantothenate biosynthesis</keyword>
<evidence type="ECO:0000256" key="8">
    <source>
        <dbReference type="ARBA" id="ARBA00048793"/>
    </source>
</evidence>
<keyword evidence="5 9" id="KW-0521">NADP</keyword>
<keyword evidence="6 9" id="KW-0560">Oxidoreductase</keyword>
<dbReference type="PANTHER" id="PTHR21708:SF26">
    <property type="entry name" value="2-DEHYDROPANTOATE 2-REDUCTASE"/>
    <property type="match status" value="1"/>
</dbReference>
<feature type="domain" description="Ketopantoate reductase C-terminal" evidence="11">
    <location>
        <begin position="183"/>
        <end position="305"/>
    </location>
</feature>
<accession>A0ABU3CEU7</accession>
<evidence type="ECO:0000256" key="1">
    <source>
        <dbReference type="ARBA" id="ARBA00004994"/>
    </source>
</evidence>
<evidence type="ECO:0000256" key="7">
    <source>
        <dbReference type="ARBA" id="ARBA00032024"/>
    </source>
</evidence>
<comment type="caution">
    <text evidence="12">The sequence shown here is derived from an EMBL/GenBank/DDBJ whole genome shotgun (WGS) entry which is preliminary data.</text>
</comment>
<evidence type="ECO:0000256" key="4">
    <source>
        <dbReference type="ARBA" id="ARBA00019465"/>
    </source>
</evidence>
<dbReference type="Proteomes" id="UP001262889">
    <property type="component" value="Unassembled WGS sequence"/>
</dbReference>
<dbReference type="PANTHER" id="PTHR21708">
    <property type="entry name" value="PROBABLE 2-DEHYDROPANTOATE 2-REDUCTASE"/>
    <property type="match status" value="1"/>
</dbReference>
<feature type="domain" description="Ketopantoate reductase N-terminal" evidence="10">
    <location>
        <begin position="5"/>
        <end position="157"/>
    </location>
</feature>
<dbReference type="SUPFAM" id="SSF48179">
    <property type="entry name" value="6-phosphogluconate dehydrogenase C-terminal domain-like"/>
    <property type="match status" value="1"/>
</dbReference>
<comment type="catalytic activity">
    <reaction evidence="8 9">
        <text>(R)-pantoate + NADP(+) = 2-dehydropantoate + NADPH + H(+)</text>
        <dbReference type="Rhea" id="RHEA:16233"/>
        <dbReference type="ChEBI" id="CHEBI:11561"/>
        <dbReference type="ChEBI" id="CHEBI:15378"/>
        <dbReference type="ChEBI" id="CHEBI:15980"/>
        <dbReference type="ChEBI" id="CHEBI:57783"/>
        <dbReference type="ChEBI" id="CHEBI:58349"/>
        <dbReference type="EC" id="1.1.1.169"/>
    </reaction>
</comment>
<evidence type="ECO:0000256" key="2">
    <source>
        <dbReference type="ARBA" id="ARBA00007870"/>
    </source>
</evidence>
<dbReference type="Gene3D" id="1.10.1040.10">
    <property type="entry name" value="N-(1-d-carboxylethyl)-l-norvaline Dehydrogenase, domain 2"/>
    <property type="match status" value="1"/>
</dbReference>
<sequence>MKRKIAVLGIGGIGGFIGFQLAKFYNSRPNTEIIFITRGAAYDQIKNEGLMLEQASGTSHVFPGQVIREASECGTVDVLIIASKSHSLLSALRDYQTIIKDTTVVLTLQNMVNASELLQKNFKEINHILEGCIYVSSNIKAPGFISHKGGPGLIYVGGKDNEYTGRAIMNLLDAGVRVEFRKDIRNALWSKFPFVSPVSVVTAAYNISFGEILEDQEVKAITRGLMEEVYRLAQKEGVLLEKNAVDQALNKLYSFPYTTQTSFQLDYLSERNTEQEFLLDFVIERSREYRLDTPLYKMVTSHLNLVKR</sequence>
<evidence type="ECO:0000313" key="12">
    <source>
        <dbReference type="EMBL" id="MDT0644831.1"/>
    </source>
</evidence>
<comment type="function">
    <text evidence="9">Catalyzes the NADPH-dependent reduction of ketopantoate into pantoic acid.</text>
</comment>
<dbReference type="EMBL" id="JAVRHQ010000036">
    <property type="protein sequence ID" value="MDT0644831.1"/>
    <property type="molecule type" value="Genomic_DNA"/>
</dbReference>
<dbReference type="RefSeq" id="WP_311536446.1">
    <property type="nucleotide sequence ID" value="NZ_JAVRHQ010000036.1"/>
</dbReference>
<dbReference type="InterPro" id="IPR013332">
    <property type="entry name" value="KPR_N"/>
</dbReference>
<dbReference type="InterPro" id="IPR013328">
    <property type="entry name" value="6PGD_dom2"/>
</dbReference>
<dbReference type="GO" id="GO:0008677">
    <property type="term" value="F:2-dehydropantoate 2-reductase activity"/>
    <property type="evidence" value="ECO:0007669"/>
    <property type="project" value="UniProtKB-EC"/>
</dbReference>
<dbReference type="Pfam" id="PF02558">
    <property type="entry name" value="ApbA"/>
    <property type="match status" value="1"/>
</dbReference>
<reference evidence="12 13" key="1">
    <citation type="submission" date="2023-09" db="EMBL/GenBank/DDBJ databases">
        <authorList>
            <person name="Rey-Velasco X."/>
        </authorList>
    </citation>
    <scope>NUCLEOTIDE SEQUENCE [LARGE SCALE GENOMIC DNA]</scope>
    <source>
        <strain evidence="12 13">F363</strain>
    </source>
</reference>
<evidence type="ECO:0000256" key="6">
    <source>
        <dbReference type="ARBA" id="ARBA00023002"/>
    </source>
</evidence>
<dbReference type="InterPro" id="IPR013752">
    <property type="entry name" value="KPA_reductase"/>
</dbReference>
<keyword evidence="13" id="KW-1185">Reference proteome</keyword>
<dbReference type="InterPro" id="IPR036291">
    <property type="entry name" value="NAD(P)-bd_dom_sf"/>
</dbReference>
<dbReference type="NCBIfam" id="TIGR00745">
    <property type="entry name" value="apbA_panE"/>
    <property type="match status" value="1"/>
</dbReference>
<dbReference type="SUPFAM" id="SSF51735">
    <property type="entry name" value="NAD(P)-binding Rossmann-fold domains"/>
    <property type="match status" value="1"/>
</dbReference>
<dbReference type="Pfam" id="PF08546">
    <property type="entry name" value="ApbA_C"/>
    <property type="match status" value="1"/>
</dbReference>
<evidence type="ECO:0000259" key="10">
    <source>
        <dbReference type="Pfam" id="PF02558"/>
    </source>
</evidence>
<proteinExistence type="inferred from homology"/>
<dbReference type="InterPro" id="IPR008927">
    <property type="entry name" value="6-PGluconate_DH-like_C_sf"/>
</dbReference>
<protein>
    <recommendedName>
        <fullName evidence="4 9">2-dehydropantoate 2-reductase</fullName>
        <ecNumber evidence="3 9">1.1.1.169</ecNumber>
    </recommendedName>
    <alternativeName>
        <fullName evidence="7 9">Ketopantoate reductase</fullName>
    </alternativeName>
</protein>
<dbReference type="Gene3D" id="3.40.50.720">
    <property type="entry name" value="NAD(P)-binding Rossmann-like Domain"/>
    <property type="match status" value="1"/>
</dbReference>
<dbReference type="EC" id="1.1.1.169" evidence="3 9"/>